<dbReference type="CDD" id="cd03784">
    <property type="entry name" value="GT1_Gtf-like"/>
    <property type="match status" value="1"/>
</dbReference>
<dbReference type="InterPro" id="IPR002213">
    <property type="entry name" value="UDP_glucos_trans"/>
</dbReference>
<dbReference type="Pfam" id="PF06722">
    <property type="entry name" value="EryCIII-like_C"/>
    <property type="match status" value="1"/>
</dbReference>
<dbReference type="GO" id="GO:0006629">
    <property type="term" value="P:lipid metabolic process"/>
    <property type="evidence" value="ECO:0007669"/>
    <property type="project" value="UniProtKB-KW"/>
</dbReference>
<keyword evidence="7" id="KW-1185">Reference proteome</keyword>
<dbReference type="EMBL" id="KZ825969">
    <property type="protein sequence ID" value="PYH90743.1"/>
    <property type="molecule type" value="Genomic_DNA"/>
</dbReference>
<evidence type="ECO:0000256" key="3">
    <source>
        <dbReference type="ARBA" id="ARBA00023098"/>
    </source>
</evidence>
<dbReference type="STRING" id="1448320.A0A319DHT7"/>
<evidence type="ECO:0000313" key="7">
    <source>
        <dbReference type="Proteomes" id="UP000247810"/>
    </source>
</evidence>
<organism evidence="6 7">
    <name type="scientific">Aspergillus ellipticus CBS 707.79</name>
    <dbReference type="NCBI Taxonomy" id="1448320"/>
    <lineage>
        <taxon>Eukaryota</taxon>
        <taxon>Fungi</taxon>
        <taxon>Dikarya</taxon>
        <taxon>Ascomycota</taxon>
        <taxon>Pezizomycotina</taxon>
        <taxon>Eurotiomycetes</taxon>
        <taxon>Eurotiomycetidae</taxon>
        <taxon>Eurotiales</taxon>
        <taxon>Aspergillaceae</taxon>
        <taxon>Aspergillus</taxon>
        <taxon>Aspergillus subgen. Circumdati</taxon>
    </lineage>
</organism>
<keyword evidence="3" id="KW-0443">Lipid metabolism</keyword>
<dbReference type="Proteomes" id="UP000247810">
    <property type="component" value="Unassembled WGS sequence"/>
</dbReference>
<gene>
    <name evidence="6" type="ORF">BO71DRAFT_333752</name>
</gene>
<evidence type="ECO:0000256" key="2">
    <source>
        <dbReference type="ARBA" id="ARBA00022679"/>
    </source>
</evidence>
<dbReference type="PANTHER" id="PTHR48050">
    <property type="entry name" value="STEROL 3-BETA-GLUCOSYLTRANSFERASE"/>
    <property type="match status" value="1"/>
</dbReference>
<evidence type="ECO:0000313" key="6">
    <source>
        <dbReference type="EMBL" id="PYH90743.1"/>
    </source>
</evidence>
<dbReference type="VEuPathDB" id="FungiDB:BO71DRAFT_333752"/>
<proteinExistence type="predicted"/>
<dbReference type="GO" id="GO:0016906">
    <property type="term" value="F:sterol 3-beta-glucosyltransferase activity"/>
    <property type="evidence" value="ECO:0007669"/>
    <property type="project" value="UniProtKB-ARBA"/>
</dbReference>
<evidence type="ECO:0000259" key="5">
    <source>
        <dbReference type="Pfam" id="PF06722"/>
    </source>
</evidence>
<dbReference type="GO" id="GO:0012505">
    <property type="term" value="C:endomembrane system"/>
    <property type="evidence" value="ECO:0007669"/>
    <property type="project" value="UniProtKB-SubCell"/>
</dbReference>
<protein>
    <submittedName>
        <fullName evidence="6">UDP-Glycosyltransferase/glycogen phosphorylase</fullName>
    </submittedName>
</protein>
<feature type="domain" description="Glycosyltransferase family 28 N-terminal" evidence="4">
    <location>
        <begin position="6"/>
        <end position="136"/>
    </location>
</feature>
<dbReference type="PANTHER" id="PTHR48050:SF13">
    <property type="entry name" value="STEROL 3-BETA-GLUCOSYLTRANSFERASE UGT80A2"/>
    <property type="match status" value="1"/>
</dbReference>
<dbReference type="GO" id="GO:0005975">
    <property type="term" value="P:carbohydrate metabolic process"/>
    <property type="evidence" value="ECO:0007669"/>
    <property type="project" value="InterPro"/>
</dbReference>
<dbReference type="SUPFAM" id="SSF53756">
    <property type="entry name" value="UDP-Glycosyltransferase/glycogen phosphorylase"/>
    <property type="match status" value="1"/>
</dbReference>
<name>A0A319DHT7_9EURO</name>
<dbReference type="Pfam" id="PF03033">
    <property type="entry name" value="Glyco_transf_28"/>
    <property type="match status" value="1"/>
</dbReference>
<dbReference type="InterPro" id="IPR050426">
    <property type="entry name" value="Glycosyltransferase_28"/>
</dbReference>
<keyword evidence="2 6" id="KW-0808">Transferase</keyword>
<sequence>HILESVQPFIIIGKRLSQESHRVRIAAHKSCEVEVRNQGLDFFAISHDSIYPMTDATTAVGPHGGGQKLNQTRKALYNSYCGSWRACIASFRRDTRPFLADAIVASPLAHAHIHCAERLSIPLHIMSTVPWTPTGEFSHSLAHVEGSDGIDEKTASFLSYALIEESIWNTIIEPINRFRQQILGLQRISAAVGGRLMADYEVPHTYLCSQVLVPRPNDWSSMIDIVGYLFKTQPPVCRPDKELEDFMQSDSPLIYIMLQEDKMQSQGMLARAIQETVVKHGFRVLLSEGCRDICRILSHPNVVLTDSVPDEWIIPRVSVVVHHGSAEHTALALRFGKPSVVIRHSEDQFSRGILIARTGAAAAPLHNSMLSAEAFAGALSFCLQKPVEIATSDIQNQISQENGLDGAIKAFYRWLPPNVQKCSITNEDLAMYLIWNRPTMKISPEAAAVLVEERMIKQTDIVL</sequence>
<evidence type="ECO:0000256" key="1">
    <source>
        <dbReference type="ARBA" id="ARBA00004184"/>
    </source>
</evidence>
<dbReference type="InterPro" id="IPR004276">
    <property type="entry name" value="GlycoTrans_28_N"/>
</dbReference>
<reference evidence="6 7" key="1">
    <citation type="submission" date="2018-02" db="EMBL/GenBank/DDBJ databases">
        <title>The genomes of Aspergillus section Nigri reveals drivers in fungal speciation.</title>
        <authorList>
            <consortium name="DOE Joint Genome Institute"/>
            <person name="Vesth T.C."/>
            <person name="Nybo J."/>
            <person name="Theobald S."/>
            <person name="Brandl J."/>
            <person name="Frisvad J.C."/>
            <person name="Nielsen K.F."/>
            <person name="Lyhne E.K."/>
            <person name="Kogle M.E."/>
            <person name="Kuo A."/>
            <person name="Riley R."/>
            <person name="Clum A."/>
            <person name="Nolan M."/>
            <person name="Lipzen A."/>
            <person name="Salamov A."/>
            <person name="Henrissat B."/>
            <person name="Wiebenga A."/>
            <person name="De vries R.P."/>
            <person name="Grigoriev I.V."/>
            <person name="Mortensen U.H."/>
            <person name="Andersen M.R."/>
            <person name="Baker S.E."/>
        </authorList>
    </citation>
    <scope>NUCLEOTIDE SEQUENCE [LARGE SCALE GENOMIC DNA]</scope>
    <source>
        <strain evidence="6 7">CBS 707.79</strain>
    </source>
</reference>
<comment type="subcellular location">
    <subcellularLocation>
        <location evidence="1">Endomembrane system</location>
        <topology evidence="1">Peripheral membrane protein</topology>
    </subcellularLocation>
</comment>
<feature type="domain" description="Erythromycin biosynthesis protein CIII-like C-terminal" evidence="5">
    <location>
        <begin position="300"/>
        <end position="386"/>
    </location>
</feature>
<evidence type="ECO:0000259" key="4">
    <source>
        <dbReference type="Pfam" id="PF03033"/>
    </source>
</evidence>
<feature type="non-terminal residue" evidence="6">
    <location>
        <position position="1"/>
    </location>
</feature>
<dbReference type="OrthoDB" id="5835829at2759"/>
<accession>A0A319DHT7</accession>
<dbReference type="InterPro" id="IPR010610">
    <property type="entry name" value="EryCIII-like_C"/>
</dbReference>
<dbReference type="Gene3D" id="3.40.50.2000">
    <property type="entry name" value="Glycogen Phosphorylase B"/>
    <property type="match status" value="2"/>
</dbReference>
<dbReference type="AlphaFoldDB" id="A0A319DHT7"/>